<comment type="caution">
    <text evidence="1">The sequence shown here is derived from an EMBL/GenBank/DDBJ whole genome shotgun (WGS) entry which is preliminary data.</text>
</comment>
<reference evidence="1 2" key="1">
    <citation type="journal article" date="2019" name="Nat. Ecol. Evol.">
        <title>Megaphylogeny resolves global patterns of mushroom evolution.</title>
        <authorList>
            <person name="Varga T."/>
            <person name="Krizsan K."/>
            <person name="Foldi C."/>
            <person name="Dima B."/>
            <person name="Sanchez-Garcia M."/>
            <person name="Sanchez-Ramirez S."/>
            <person name="Szollosi G.J."/>
            <person name="Szarkandi J.G."/>
            <person name="Papp V."/>
            <person name="Albert L."/>
            <person name="Andreopoulos W."/>
            <person name="Angelini C."/>
            <person name="Antonin V."/>
            <person name="Barry K.W."/>
            <person name="Bougher N.L."/>
            <person name="Buchanan P."/>
            <person name="Buyck B."/>
            <person name="Bense V."/>
            <person name="Catcheside P."/>
            <person name="Chovatia M."/>
            <person name="Cooper J."/>
            <person name="Damon W."/>
            <person name="Desjardin D."/>
            <person name="Finy P."/>
            <person name="Geml J."/>
            <person name="Haridas S."/>
            <person name="Hughes K."/>
            <person name="Justo A."/>
            <person name="Karasinski D."/>
            <person name="Kautmanova I."/>
            <person name="Kiss B."/>
            <person name="Kocsube S."/>
            <person name="Kotiranta H."/>
            <person name="LaButti K.M."/>
            <person name="Lechner B.E."/>
            <person name="Liimatainen K."/>
            <person name="Lipzen A."/>
            <person name="Lukacs Z."/>
            <person name="Mihaltcheva S."/>
            <person name="Morgado L.N."/>
            <person name="Niskanen T."/>
            <person name="Noordeloos M.E."/>
            <person name="Ohm R.A."/>
            <person name="Ortiz-Santana B."/>
            <person name="Ovrebo C."/>
            <person name="Racz N."/>
            <person name="Riley R."/>
            <person name="Savchenko A."/>
            <person name="Shiryaev A."/>
            <person name="Soop K."/>
            <person name="Spirin V."/>
            <person name="Szebenyi C."/>
            <person name="Tomsovsky M."/>
            <person name="Tulloss R.E."/>
            <person name="Uehling J."/>
            <person name="Grigoriev I.V."/>
            <person name="Vagvolgyi C."/>
            <person name="Papp T."/>
            <person name="Martin F.M."/>
            <person name="Miettinen O."/>
            <person name="Hibbett D.S."/>
            <person name="Nagy L.G."/>
        </authorList>
    </citation>
    <scope>NUCLEOTIDE SEQUENCE [LARGE SCALE GENOMIC DNA]</scope>
    <source>
        <strain evidence="1 2">FP101781</strain>
    </source>
</reference>
<proteinExistence type="predicted"/>
<gene>
    <name evidence="1" type="ORF">FA13DRAFT_1737043</name>
</gene>
<organism evidence="1 2">
    <name type="scientific">Coprinellus micaceus</name>
    <name type="common">Glistening ink-cap mushroom</name>
    <name type="synonym">Coprinus micaceus</name>
    <dbReference type="NCBI Taxonomy" id="71717"/>
    <lineage>
        <taxon>Eukaryota</taxon>
        <taxon>Fungi</taxon>
        <taxon>Dikarya</taxon>
        <taxon>Basidiomycota</taxon>
        <taxon>Agaricomycotina</taxon>
        <taxon>Agaricomycetes</taxon>
        <taxon>Agaricomycetidae</taxon>
        <taxon>Agaricales</taxon>
        <taxon>Agaricineae</taxon>
        <taxon>Psathyrellaceae</taxon>
        <taxon>Coprinellus</taxon>
    </lineage>
</organism>
<accession>A0A4Y7SYX7</accession>
<protein>
    <submittedName>
        <fullName evidence="1">Uncharacterized protein</fullName>
    </submittedName>
</protein>
<dbReference type="EMBL" id="QPFP01000045">
    <property type="protein sequence ID" value="TEB26838.1"/>
    <property type="molecule type" value="Genomic_DNA"/>
</dbReference>
<sequence>MGEHPSCKVFPSEANQVRGLIGWPHRLNEALYLLSAPNAQFESFQNAKNREGTGSR</sequence>
<evidence type="ECO:0000313" key="2">
    <source>
        <dbReference type="Proteomes" id="UP000298030"/>
    </source>
</evidence>
<name>A0A4Y7SYX7_COPMI</name>
<dbReference type="Proteomes" id="UP000298030">
    <property type="component" value="Unassembled WGS sequence"/>
</dbReference>
<evidence type="ECO:0000313" key="1">
    <source>
        <dbReference type="EMBL" id="TEB26838.1"/>
    </source>
</evidence>
<dbReference type="AlphaFoldDB" id="A0A4Y7SYX7"/>
<keyword evidence="2" id="KW-1185">Reference proteome</keyword>